<dbReference type="EMBL" id="CP071091">
    <property type="protein sequence ID" value="QSQ14238.1"/>
    <property type="molecule type" value="Genomic_DNA"/>
</dbReference>
<keyword evidence="5 7" id="KW-1133">Transmembrane helix</keyword>
<proteinExistence type="inferred from homology"/>
<keyword evidence="9" id="KW-1185">Reference proteome</keyword>
<evidence type="ECO:0000256" key="6">
    <source>
        <dbReference type="ARBA" id="ARBA00023136"/>
    </source>
</evidence>
<comment type="similarity">
    <text evidence="2">Belongs to the DoxX family.</text>
</comment>
<keyword evidence="4 7" id="KW-0812">Transmembrane</keyword>
<dbReference type="Pfam" id="PF07681">
    <property type="entry name" value="DoxX"/>
    <property type="match status" value="1"/>
</dbReference>
<evidence type="ECO:0000313" key="9">
    <source>
        <dbReference type="Proteomes" id="UP000663090"/>
    </source>
</evidence>
<comment type="subcellular location">
    <subcellularLocation>
        <location evidence="1">Cell membrane</location>
        <topology evidence="1">Multi-pass membrane protein</topology>
    </subcellularLocation>
</comment>
<feature type="transmembrane region" description="Helical" evidence="7">
    <location>
        <begin position="47"/>
        <end position="71"/>
    </location>
</feature>
<protein>
    <submittedName>
        <fullName evidence="8">DoxX family protein</fullName>
    </submittedName>
</protein>
<dbReference type="PANTHER" id="PTHR33452">
    <property type="entry name" value="OXIDOREDUCTASE CATD-RELATED"/>
    <property type="match status" value="1"/>
</dbReference>
<evidence type="ECO:0000256" key="1">
    <source>
        <dbReference type="ARBA" id="ARBA00004651"/>
    </source>
</evidence>
<feature type="transmembrane region" description="Helical" evidence="7">
    <location>
        <begin position="102"/>
        <end position="121"/>
    </location>
</feature>
<feature type="transmembrane region" description="Helical" evidence="7">
    <location>
        <begin position="7"/>
        <end position="27"/>
    </location>
</feature>
<dbReference type="InterPro" id="IPR051907">
    <property type="entry name" value="DoxX-like_oxidoreductase"/>
</dbReference>
<dbReference type="InterPro" id="IPR032808">
    <property type="entry name" value="DoxX"/>
</dbReference>
<keyword evidence="3" id="KW-1003">Cell membrane</keyword>
<evidence type="ECO:0000256" key="3">
    <source>
        <dbReference type="ARBA" id="ARBA00022475"/>
    </source>
</evidence>
<accession>A0ABX7N6H1</accession>
<dbReference type="PANTHER" id="PTHR33452:SF1">
    <property type="entry name" value="INNER MEMBRANE PROTEIN YPHA-RELATED"/>
    <property type="match status" value="1"/>
</dbReference>
<dbReference type="Proteomes" id="UP000663090">
    <property type="component" value="Chromosome"/>
</dbReference>
<dbReference type="RefSeq" id="WP_206716029.1">
    <property type="nucleotide sequence ID" value="NZ_CP071091.1"/>
</dbReference>
<evidence type="ECO:0000313" key="8">
    <source>
        <dbReference type="EMBL" id="QSQ14238.1"/>
    </source>
</evidence>
<sequence length="129" mass="13671">MEGRTALGWALVRGVFGLSLALGHGLMKVTLDISNFAEGLGNAGLPIPLFLAWCSSLSEMVGGVLIAVGLFTRPAAGFATFNLLVALSFQRGYSFAAMELTVLYFTVMLAVLLMGAGSWSLDARLRRKA</sequence>
<gene>
    <name evidence="8" type="ORF">JY572_39040</name>
</gene>
<name>A0ABX7N6H1_9BACT</name>
<organism evidence="8 9">
    <name type="scientific">Myxococcus landrumensis</name>
    <dbReference type="NCBI Taxonomy" id="2813577"/>
    <lineage>
        <taxon>Bacteria</taxon>
        <taxon>Pseudomonadati</taxon>
        <taxon>Myxococcota</taxon>
        <taxon>Myxococcia</taxon>
        <taxon>Myxococcales</taxon>
        <taxon>Cystobacterineae</taxon>
        <taxon>Myxococcaceae</taxon>
        <taxon>Myxococcus</taxon>
    </lineage>
</organism>
<keyword evidence="6 7" id="KW-0472">Membrane</keyword>
<evidence type="ECO:0000256" key="2">
    <source>
        <dbReference type="ARBA" id="ARBA00006679"/>
    </source>
</evidence>
<reference evidence="8 9" key="1">
    <citation type="submission" date="2021-02" db="EMBL/GenBank/DDBJ databases">
        <title>De Novo genome assembly of isolated myxobacteria.</title>
        <authorList>
            <person name="Stevens D.C."/>
        </authorList>
    </citation>
    <scope>NUCLEOTIDE SEQUENCE [LARGE SCALE GENOMIC DNA]</scope>
    <source>
        <strain evidence="8 9">SCHIC003</strain>
    </source>
</reference>
<evidence type="ECO:0000256" key="5">
    <source>
        <dbReference type="ARBA" id="ARBA00022989"/>
    </source>
</evidence>
<evidence type="ECO:0000256" key="7">
    <source>
        <dbReference type="SAM" id="Phobius"/>
    </source>
</evidence>
<evidence type="ECO:0000256" key="4">
    <source>
        <dbReference type="ARBA" id="ARBA00022692"/>
    </source>
</evidence>